<comment type="similarity">
    <text evidence="3">Belongs to the peptidase M50B family.</text>
</comment>
<keyword evidence="8" id="KW-0378">Hydrolase</keyword>
<keyword evidence="7" id="KW-0479">Metal-binding</keyword>
<keyword evidence="6 13" id="KW-0812">Transmembrane</keyword>
<dbReference type="GO" id="GO:0008237">
    <property type="term" value="F:metallopeptidase activity"/>
    <property type="evidence" value="ECO:0007669"/>
    <property type="project" value="UniProtKB-KW"/>
</dbReference>
<evidence type="ECO:0000256" key="8">
    <source>
        <dbReference type="ARBA" id="ARBA00022801"/>
    </source>
</evidence>
<evidence type="ECO:0000313" key="14">
    <source>
        <dbReference type="EMBL" id="CAA9356116.1"/>
    </source>
</evidence>
<evidence type="ECO:0000256" key="6">
    <source>
        <dbReference type="ARBA" id="ARBA00022692"/>
    </source>
</evidence>
<dbReference type="InterPro" id="IPR052348">
    <property type="entry name" value="Metallopeptidase_M50B"/>
</dbReference>
<accession>A0A6J4ME38</accession>
<evidence type="ECO:0000256" key="12">
    <source>
        <dbReference type="ARBA" id="ARBA00023136"/>
    </source>
</evidence>
<evidence type="ECO:0000256" key="7">
    <source>
        <dbReference type="ARBA" id="ARBA00022723"/>
    </source>
</evidence>
<dbReference type="PANTHER" id="PTHR35864">
    <property type="entry name" value="ZINC METALLOPROTEASE MJ0611-RELATED"/>
    <property type="match status" value="1"/>
</dbReference>
<dbReference type="InterPro" id="IPR044537">
    <property type="entry name" value="Rip2-like"/>
</dbReference>
<feature type="transmembrane region" description="Helical" evidence="13">
    <location>
        <begin position="133"/>
        <end position="154"/>
    </location>
</feature>
<evidence type="ECO:0000256" key="4">
    <source>
        <dbReference type="ARBA" id="ARBA00022475"/>
    </source>
</evidence>
<evidence type="ECO:0000256" key="3">
    <source>
        <dbReference type="ARBA" id="ARBA00007931"/>
    </source>
</evidence>
<dbReference type="PANTHER" id="PTHR35864:SF1">
    <property type="entry name" value="ZINC METALLOPROTEASE YWHC-RELATED"/>
    <property type="match status" value="1"/>
</dbReference>
<dbReference type="EMBL" id="CADCTW010000187">
    <property type="protein sequence ID" value="CAA9356116.1"/>
    <property type="molecule type" value="Genomic_DNA"/>
</dbReference>
<name>A0A6J4ME38_9BACT</name>
<comment type="subcellular location">
    <subcellularLocation>
        <location evidence="2">Cell membrane</location>
        <topology evidence="2">Multi-pass membrane protein</topology>
    </subcellularLocation>
</comment>
<comment type="cofactor">
    <cofactor evidence="1">
        <name>Zn(2+)</name>
        <dbReference type="ChEBI" id="CHEBI:29105"/>
    </cofactor>
</comment>
<dbReference type="CDD" id="cd06158">
    <property type="entry name" value="S2P-M50_like_1"/>
    <property type="match status" value="1"/>
</dbReference>
<evidence type="ECO:0000256" key="1">
    <source>
        <dbReference type="ARBA" id="ARBA00001947"/>
    </source>
</evidence>
<keyword evidence="10 13" id="KW-1133">Transmembrane helix</keyword>
<keyword evidence="9" id="KW-0862">Zinc</keyword>
<dbReference type="AlphaFoldDB" id="A0A6J4ME38"/>
<evidence type="ECO:0000256" key="10">
    <source>
        <dbReference type="ARBA" id="ARBA00022989"/>
    </source>
</evidence>
<keyword evidence="5 14" id="KW-0645">Protease</keyword>
<evidence type="ECO:0000256" key="9">
    <source>
        <dbReference type="ARBA" id="ARBA00022833"/>
    </source>
</evidence>
<gene>
    <name evidence="14" type="ORF">AVDCRST_MAG68-4441</name>
</gene>
<protein>
    <submittedName>
        <fullName evidence="14">FIG004556: membrane metalloprotease</fullName>
    </submittedName>
</protein>
<feature type="transmembrane region" description="Helical" evidence="13">
    <location>
        <begin position="50"/>
        <end position="72"/>
    </location>
</feature>
<keyword evidence="12 13" id="KW-0472">Membrane</keyword>
<reference evidence="14" key="1">
    <citation type="submission" date="2020-02" db="EMBL/GenBank/DDBJ databases">
        <authorList>
            <person name="Meier V. D."/>
        </authorList>
    </citation>
    <scope>NUCLEOTIDE SEQUENCE</scope>
    <source>
        <strain evidence="14">AVDCRST_MAG68</strain>
    </source>
</reference>
<organism evidence="14">
    <name type="scientific">uncultured Gemmatimonadota bacterium</name>
    <dbReference type="NCBI Taxonomy" id="203437"/>
    <lineage>
        <taxon>Bacteria</taxon>
        <taxon>Pseudomonadati</taxon>
        <taxon>Gemmatimonadota</taxon>
        <taxon>environmental samples</taxon>
    </lineage>
</organism>
<evidence type="ECO:0000256" key="13">
    <source>
        <dbReference type="SAM" id="Phobius"/>
    </source>
</evidence>
<keyword evidence="11 14" id="KW-0482">Metalloprotease</keyword>
<evidence type="ECO:0000256" key="5">
    <source>
        <dbReference type="ARBA" id="ARBA00022670"/>
    </source>
</evidence>
<evidence type="ECO:0000256" key="11">
    <source>
        <dbReference type="ARBA" id="ARBA00023049"/>
    </source>
</evidence>
<keyword evidence="4" id="KW-1003">Cell membrane</keyword>
<evidence type="ECO:0000256" key="2">
    <source>
        <dbReference type="ARBA" id="ARBA00004651"/>
    </source>
</evidence>
<dbReference type="GO" id="GO:0006508">
    <property type="term" value="P:proteolysis"/>
    <property type="evidence" value="ECO:0007669"/>
    <property type="project" value="UniProtKB-KW"/>
</dbReference>
<feature type="transmembrane region" description="Helical" evidence="13">
    <location>
        <begin position="183"/>
        <end position="212"/>
    </location>
</feature>
<dbReference type="GO" id="GO:0046872">
    <property type="term" value="F:metal ion binding"/>
    <property type="evidence" value="ECO:0007669"/>
    <property type="project" value="UniProtKB-KW"/>
</dbReference>
<sequence>MDRINDLLLYLPVLLLAFTVHEFGHAWVALKQGDDTAYRLGRVTLDPRSHIDPIGSLLFPALATLGGGLPLLGWAKPVPVDVRKLRDYRTGDILVSLAGVFMNLVLVVLFTIAFAVAIRLIPGEPATGSVMDVLVNFLFAGIQVNVGLILFNILPIPPLDGSKVLYHFLPVSAREQYRQLDRYGFLILWGLVLTGALSFLYPLVGGITMFFLGLAGLGR</sequence>
<feature type="transmembrane region" description="Helical" evidence="13">
    <location>
        <begin position="93"/>
        <end position="121"/>
    </location>
</feature>
<dbReference type="GO" id="GO:0005886">
    <property type="term" value="C:plasma membrane"/>
    <property type="evidence" value="ECO:0007669"/>
    <property type="project" value="UniProtKB-SubCell"/>
</dbReference>
<feature type="transmembrane region" description="Helical" evidence="13">
    <location>
        <begin position="7"/>
        <end position="30"/>
    </location>
</feature>
<proteinExistence type="inferred from homology"/>